<proteinExistence type="predicted"/>
<accession>Q5ZB83</accession>
<reference evidence="2" key="1">
    <citation type="journal article" date="2002" name="Nature">
        <title>The genome sequence and structure of rice chromosome 1.</title>
        <authorList>
            <person name="Sasaki T."/>
            <person name="Matsumoto T."/>
            <person name="Yamamoto K."/>
            <person name="Sakata K."/>
            <person name="Baba T."/>
            <person name="Katayose Y."/>
            <person name="Wu J."/>
            <person name="Niimura Y."/>
            <person name="Cheng Z."/>
            <person name="Nagamura Y."/>
            <person name="Antonio B.A."/>
            <person name="Kanamori H."/>
            <person name="Hosokawa S."/>
            <person name="Masukawa M."/>
            <person name="Arikawa K."/>
            <person name="Chiden Y."/>
            <person name="Hayashi M."/>
            <person name="Okamoto M."/>
            <person name="Ando T."/>
            <person name="Aoki H."/>
            <person name="Arita K."/>
            <person name="Hamada M."/>
            <person name="Harada C."/>
            <person name="Hijishita S."/>
            <person name="Honda M."/>
            <person name="Ichikawa Y."/>
            <person name="Idonuma A."/>
            <person name="Iijima M."/>
            <person name="Ikeda M."/>
            <person name="Ikeno M."/>
            <person name="Itoh S."/>
            <person name="Itoh T."/>
            <person name="Itoh Y."/>
            <person name="Itoh Y."/>
            <person name="Iwabuchi A."/>
            <person name="Kamiya K."/>
            <person name="Karasawa W."/>
            <person name="Katagiri S."/>
            <person name="Kikuta A."/>
            <person name="Kobayashi N."/>
            <person name="Kono I."/>
            <person name="Machita K."/>
            <person name="Maehara T."/>
            <person name="Mizuno H."/>
            <person name="Mizubayashi T."/>
            <person name="Mukai Y."/>
            <person name="Nagasaki H."/>
            <person name="Nakashima M."/>
            <person name="Nakama Y."/>
            <person name="Nakamichi Y."/>
            <person name="Nakamura M."/>
            <person name="Namiki N."/>
            <person name="Negishi M."/>
            <person name="Ohta I."/>
            <person name="Ono N."/>
            <person name="Saji S."/>
            <person name="Sakai K."/>
            <person name="Shibata M."/>
            <person name="Shimokawa T."/>
            <person name="Shomura A."/>
            <person name="Song J."/>
            <person name="Takazaki Y."/>
            <person name="Terasawa K."/>
            <person name="Tsuji K."/>
            <person name="Waki K."/>
            <person name="Yamagata H."/>
            <person name="Yamane H."/>
            <person name="Yoshiki S."/>
            <person name="Yoshihara R."/>
            <person name="Yukawa K."/>
            <person name="Zhong H."/>
            <person name="Iwama H."/>
            <person name="Endo T."/>
            <person name="Ito H."/>
            <person name="Hahn J.H."/>
            <person name="Kim H.I."/>
            <person name="Eun M.Y."/>
            <person name="Yano M."/>
            <person name="Jiang J."/>
            <person name="Gojobori T."/>
        </authorList>
    </citation>
    <scope>NUCLEOTIDE SEQUENCE [LARGE SCALE GENOMIC DNA]</scope>
</reference>
<evidence type="ECO:0000256" key="1">
    <source>
        <dbReference type="SAM" id="MobiDB-lite"/>
    </source>
</evidence>
<protein>
    <submittedName>
        <fullName evidence="2">Uncharacterized protein</fullName>
    </submittedName>
</protein>
<dbReference type="EMBL" id="AP003332">
    <property type="protein sequence ID" value="BAD53162.1"/>
    <property type="molecule type" value="Genomic_DNA"/>
</dbReference>
<sequence length="81" mass="8983">MASRRAIGLRPEMLMLPRPHRPSMMTNHMARVRGIREAGSGHGFAVAVVTLSRHRCHLPSPTHASPRRRHRLPASPPAVVV</sequence>
<dbReference type="Proteomes" id="UP000817658">
    <property type="component" value="Chromosome 1"/>
</dbReference>
<organism evidence="2">
    <name type="scientific">Oryza sativa subsp. japonica</name>
    <name type="common">Rice</name>
    <dbReference type="NCBI Taxonomy" id="39947"/>
    <lineage>
        <taxon>Eukaryota</taxon>
        <taxon>Viridiplantae</taxon>
        <taxon>Streptophyta</taxon>
        <taxon>Embryophyta</taxon>
        <taxon>Tracheophyta</taxon>
        <taxon>Spermatophyta</taxon>
        <taxon>Magnoliopsida</taxon>
        <taxon>Liliopsida</taxon>
        <taxon>Poales</taxon>
        <taxon>Poaceae</taxon>
        <taxon>BOP clade</taxon>
        <taxon>Oryzoideae</taxon>
        <taxon>Oryzeae</taxon>
        <taxon>Oryzinae</taxon>
        <taxon>Oryza</taxon>
        <taxon>Oryza sativa</taxon>
    </lineage>
</organism>
<gene>
    <name evidence="2" type="primary">B1097D05.35</name>
</gene>
<dbReference type="AlphaFoldDB" id="Q5ZB83"/>
<name>Q5ZB83_ORYSJ</name>
<evidence type="ECO:0000313" key="2">
    <source>
        <dbReference type="EMBL" id="BAD53162.1"/>
    </source>
</evidence>
<feature type="region of interest" description="Disordered" evidence="1">
    <location>
        <begin position="57"/>
        <end position="81"/>
    </location>
</feature>